<evidence type="ECO:0000313" key="2">
    <source>
        <dbReference type="EMBL" id="KAH0873983.1"/>
    </source>
</evidence>
<keyword evidence="3" id="KW-1185">Reference proteome</keyword>
<feature type="region of interest" description="Disordered" evidence="1">
    <location>
        <begin position="1"/>
        <end position="54"/>
    </location>
</feature>
<dbReference type="Proteomes" id="UP000824890">
    <property type="component" value="Unassembled WGS sequence"/>
</dbReference>
<evidence type="ECO:0000313" key="3">
    <source>
        <dbReference type="Proteomes" id="UP000824890"/>
    </source>
</evidence>
<feature type="compositionally biased region" description="Acidic residues" evidence="1">
    <location>
        <begin position="36"/>
        <end position="47"/>
    </location>
</feature>
<feature type="non-terminal residue" evidence="2">
    <location>
        <position position="177"/>
    </location>
</feature>
<accession>A0ABQ7Z1E9</accession>
<organism evidence="2 3">
    <name type="scientific">Brassica napus</name>
    <name type="common">Rape</name>
    <dbReference type="NCBI Taxonomy" id="3708"/>
    <lineage>
        <taxon>Eukaryota</taxon>
        <taxon>Viridiplantae</taxon>
        <taxon>Streptophyta</taxon>
        <taxon>Embryophyta</taxon>
        <taxon>Tracheophyta</taxon>
        <taxon>Spermatophyta</taxon>
        <taxon>Magnoliopsida</taxon>
        <taxon>eudicotyledons</taxon>
        <taxon>Gunneridae</taxon>
        <taxon>Pentapetalae</taxon>
        <taxon>rosids</taxon>
        <taxon>malvids</taxon>
        <taxon>Brassicales</taxon>
        <taxon>Brassicaceae</taxon>
        <taxon>Brassiceae</taxon>
        <taxon>Brassica</taxon>
    </lineage>
</organism>
<protein>
    <submittedName>
        <fullName evidence="2">Uncharacterized protein</fullName>
    </submittedName>
</protein>
<comment type="caution">
    <text evidence="2">The sequence shown here is derived from an EMBL/GenBank/DDBJ whole genome shotgun (WGS) entry which is preliminary data.</text>
</comment>
<proteinExistence type="predicted"/>
<dbReference type="EMBL" id="JAGKQM010000016">
    <property type="protein sequence ID" value="KAH0873983.1"/>
    <property type="molecule type" value="Genomic_DNA"/>
</dbReference>
<name>A0ABQ7Z1E9_BRANA</name>
<gene>
    <name evidence="2" type="ORF">HID58_071345</name>
</gene>
<reference evidence="2 3" key="1">
    <citation type="submission" date="2021-05" db="EMBL/GenBank/DDBJ databases">
        <title>Genome Assembly of Synthetic Allotetraploid Brassica napus Reveals Homoeologous Exchanges between Subgenomes.</title>
        <authorList>
            <person name="Davis J.T."/>
        </authorList>
    </citation>
    <scope>NUCLEOTIDE SEQUENCE [LARGE SCALE GENOMIC DNA]</scope>
    <source>
        <strain evidence="3">cv. Da-Ae</strain>
        <tissue evidence="2">Seedling</tissue>
    </source>
</reference>
<evidence type="ECO:0000256" key="1">
    <source>
        <dbReference type="SAM" id="MobiDB-lite"/>
    </source>
</evidence>
<sequence length="177" mass="20314">MVNTKKLKGEKTPNTEEENRDTNLAAANENINPMDSVEEEEEEDENYGDTRDFSTPLNSLEISLIELGELVNAREEEMREWTKALEKRESLHWKKKMEALDMIFTALEAYVEKVGEDSLEDSPQDVKEKEKKGKGVKRTFQGGLDLVTSIFLQIIHLIFECLKRANAKVRAVILKVQ</sequence>